<evidence type="ECO:0000256" key="5">
    <source>
        <dbReference type="ARBA" id="ARBA00023274"/>
    </source>
</evidence>
<evidence type="ECO:0000256" key="3">
    <source>
        <dbReference type="ARBA" id="ARBA00022884"/>
    </source>
</evidence>
<comment type="similarity">
    <text evidence="1 6">Belongs to the universal ribosomal protein uL3 family.</text>
</comment>
<evidence type="ECO:0000256" key="2">
    <source>
        <dbReference type="ARBA" id="ARBA00022730"/>
    </source>
</evidence>
<dbReference type="Gene3D" id="2.40.30.10">
    <property type="entry name" value="Translation factors"/>
    <property type="match status" value="1"/>
</dbReference>
<dbReference type="InterPro" id="IPR044892">
    <property type="entry name" value="Ribosomal_L3_dom_3_arc_sf"/>
</dbReference>
<keyword evidence="3 6" id="KW-0694">RNA-binding</keyword>
<dbReference type="EMBL" id="DTBZ01000072">
    <property type="protein sequence ID" value="HGQ18004.1"/>
    <property type="molecule type" value="Genomic_DNA"/>
</dbReference>
<dbReference type="NCBIfam" id="TIGR03626">
    <property type="entry name" value="L3_arch"/>
    <property type="match status" value="1"/>
</dbReference>
<dbReference type="Gene3D" id="4.10.960.10">
    <property type="entry name" value="Ribosomal protein L3, domain 3"/>
    <property type="match status" value="1"/>
</dbReference>
<dbReference type="InterPro" id="IPR000597">
    <property type="entry name" value="Ribosomal_uL3"/>
</dbReference>
<dbReference type="AlphaFoldDB" id="A0A7J3JQQ2"/>
<organism evidence="8">
    <name type="scientific">Ignisphaera aggregans</name>
    <dbReference type="NCBI Taxonomy" id="334771"/>
    <lineage>
        <taxon>Archaea</taxon>
        <taxon>Thermoproteota</taxon>
        <taxon>Thermoprotei</taxon>
        <taxon>Desulfurococcales</taxon>
        <taxon>Desulfurococcaceae</taxon>
        <taxon>Ignisphaera</taxon>
    </lineage>
</organism>
<comment type="caution">
    <text evidence="8">The sequence shown here is derived from an EMBL/GenBank/DDBJ whole genome shotgun (WGS) entry which is preliminary data.</text>
</comment>
<dbReference type="GO" id="GO:0006412">
    <property type="term" value="P:translation"/>
    <property type="evidence" value="ECO:0007669"/>
    <property type="project" value="UniProtKB-UniRule"/>
</dbReference>
<dbReference type="PROSITE" id="PS00474">
    <property type="entry name" value="RIBOSOMAL_L3"/>
    <property type="match status" value="1"/>
</dbReference>
<dbReference type="Pfam" id="PF00297">
    <property type="entry name" value="Ribosomal_L3"/>
    <property type="match status" value="1"/>
</dbReference>
<feature type="region of interest" description="Disordered" evidence="7">
    <location>
        <begin position="232"/>
        <end position="258"/>
    </location>
</feature>
<keyword evidence="4 6" id="KW-0689">Ribosomal protein</keyword>
<name>A0A7J3JQQ2_9CREN</name>
<dbReference type="SUPFAM" id="SSF50447">
    <property type="entry name" value="Translation proteins"/>
    <property type="match status" value="1"/>
</dbReference>
<dbReference type="InterPro" id="IPR019926">
    <property type="entry name" value="Ribosomal_uL3_CS"/>
</dbReference>
<dbReference type="InterPro" id="IPR045077">
    <property type="entry name" value="L3_arc_euk"/>
</dbReference>
<dbReference type="InterPro" id="IPR009000">
    <property type="entry name" value="Transl_B-barrel_sf"/>
</dbReference>
<dbReference type="InterPro" id="IPR019928">
    <property type="entry name" value="Ribosomal_uL3_arc"/>
</dbReference>
<sequence>MAHRKTSAPKRGSLGVRPRKRASEFIPTIKSWPNINVNNPLLLGFLGYKVGMTHVIVIDDRPGSPTEGREIFIPVTIVEVPPMIPIALRVYGANGYGGLRVMQDVWIEPPEELEIWRRISTYRPTSNIDDRIDIIKNNIGSIKRVSLVLASNVKNAGGLDKKTPDIVEICVGGGNMDERVNYAINLLGKHVTVDQVFQAGQFVDVISITKGKGFQGVVKRFGVKELPRWHKHRKGSRRIGSRSPTVGALSEVPQPGQMGFHRRTEYNKRIVMIGEDGYTITPAGGFPHYGVVKSRWLMLWGSIPGVPKRPIVLRWPIRPPTWRPKAAPQVIYISLGGKTAG</sequence>
<evidence type="ECO:0000256" key="4">
    <source>
        <dbReference type="ARBA" id="ARBA00022980"/>
    </source>
</evidence>
<dbReference type="PANTHER" id="PTHR11363">
    <property type="entry name" value="60S RIBOSOMAL PROTEIN L3-RELATED"/>
    <property type="match status" value="1"/>
</dbReference>
<keyword evidence="5 6" id="KW-0687">Ribonucleoprotein</keyword>
<comment type="function">
    <text evidence="6">One of the primary rRNA binding proteins, it binds directly near the 3'-end of the 23S rRNA, where it nucleates assembly of the 50S subunit.</text>
</comment>
<evidence type="ECO:0000313" key="8">
    <source>
        <dbReference type="EMBL" id="HGQ18004.1"/>
    </source>
</evidence>
<dbReference type="GO" id="GO:0003735">
    <property type="term" value="F:structural constituent of ribosome"/>
    <property type="evidence" value="ECO:0007669"/>
    <property type="project" value="UniProtKB-UniRule"/>
</dbReference>
<evidence type="ECO:0000256" key="1">
    <source>
        <dbReference type="ARBA" id="ARBA00006540"/>
    </source>
</evidence>
<proteinExistence type="inferred from homology"/>
<evidence type="ECO:0000256" key="6">
    <source>
        <dbReference type="HAMAP-Rule" id="MF_01325"/>
    </source>
</evidence>
<comment type="subunit">
    <text evidence="6">Part of the 50S ribosomal subunit. Forms a cluster with proteins L14 and L24e.</text>
</comment>
<accession>A0A7J3JQQ2</accession>
<evidence type="ECO:0000256" key="7">
    <source>
        <dbReference type="SAM" id="MobiDB-lite"/>
    </source>
</evidence>
<keyword evidence="2 6" id="KW-0699">rRNA-binding</keyword>
<gene>
    <name evidence="6" type="primary">rpl3</name>
    <name evidence="8" type="ORF">ENU30_03340</name>
</gene>
<reference evidence="8" key="1">
    <citation type="journal article" date="2020" name="mSystems">
        <title>Genome- and Community-Level Interaction Insights into Carbon Utilization and Element Cycling Functions of Hydrothermarchaeota in Hydrothermal Sediment.</title>
        <authorList>
            <person name="Zhou Z."/>
            <person name="Liu Y."/>
            <person name="Xu W."/>
            <person name="Pan J."/>
            <person name="Luo Z.H."/>
            <person name="Li M."/>
        </authorList>
    </citation>
    <scope>NUCLEOTIDE SEQUENCE [LARGE SCALE GENOMIC DNA]</scope>
    <source>
        <strain evidence="8">SpSt-657</strain>
    </source>
</reference>
<dbReference type="NCBIfam" id="NF003261">
    <property type="entry name" value="PRK04231.1"/>
    <property type="match status" value="1"/>
</dbReference>
<dbReference type="GO" id="GO:0022625">
    <property type="term" value="C:cytosolic large ribosomal subunit"/>
    <property type="evidence" value="ECO:0007669"/>
    <property type="project" value="UniProtKB-UniRule"/>
</dbReference>
<protein>
    <recommendedName>
        <fullName evidence="6">Large ribosomal subunit protein uL3</fullName>
    </recommendedName>
</protein>
<dbReference type="PANTHER" id="PTHR11363:SF5">
    <property type="entry name" value="LARGE RIBOSOMAL SUBUNIT PROTEIN UL3"/>
    <property type="match status" value="1"/>
</dbReference>
<dbReference type="GO" id="GO:0019843">
    <property type="term" value="F:rRNA binding"/>
    <property type="evidence" value="ECO:0007669"/>
    <property type="project" value="UniProtKB-UniRule"/>
</dbReference>
<dbReference type="HAMAP" id="MF_01325_A">
    <property type="entry name" value="Ribosomal_uL3_A"/>
    <property type="match status" value="1"/>
</dbReference>
<dbReference type="Gene3D" id="3.30.1430.10">
    <property type="match status" value="1"/>
</dbReference>